<reference evidence="1 2" key="1">
    <citation type="submission" date="2018-06" db="EMBL/GenBank/DDBJ databases">
        <title>Genomic Encyclopedia of Archaeal and Bacterial Type Strains, Phase II (KMG-II): from individual species to whole genera.</title>
        <authorList>
            <person name="Goeker M."/>
        </authorList>
    </citation>
    <scope>NUCLEOTIDE SEQUENCE [LARGE SCALE GENOMIC DNA]</scope>
    <source>
        <strain evidence="1 2">DSM 22009</strain>
    </source>
</reference>
<gene>
    <name evidence="1" type="ORF">LX81_02618</name>
</gene>
<evidence type="ECO:0000313" key="2">
    <source>
        <dbReference type="Proteomes" id="UP000248916"/>
    </source>
</evidence>
<accession>A0A2W7N4M6</accession>
<organism evidence="1 2">
    <name type="scientific">Palleronia aestuarii</name>
    <dbReference type="NCBI Taxonomy" id="568105"/>
    <lineage>
        <taxon>Bacteria</taxon>
        <taxon>Pseudomonadati</taxon>
        <taxon>Pseudomonadota</taxon>
        <taxon>Alphaproteobacteria</taxon>
        <taxon>Rhodobacterales</taxon>
        <taxon>Roseobacteraceae</taxon>
        <taxon>Palleronia</taxon>
    </lineage>
</organism>
<dbReference type="AlphaFoldDB" id="A0A2W7N4M6"/>
<protein>
    <submittedName>
        <fullName evidence="1">Uncharacterized protein</fullName>
    </submittedName>
</protein>
<comment type="caution">
    <text evidence="1">The sequence shown here is derived from an EMBL/GenBank/DDBJ whole genome shotgun (WGS) entry which is preliminary data.</text>
</comment>
<dbReference type="Proteomes" id="UP000248916">
    <property type="component" value="Unassembled WGS sequence"/>
</dbReference>
<evidence type="ECO:0000313" key="1">
    <source>
        <dbReference type="EMBL" id="PZX15030.1"/>
    </source>
</evidence>
<proteinExistence type="predicted"/>
<keyword evidence="2" id="KW-1185">Reference proteome</keyword>
<dbReference type="EMBL" id="QKZL01000011">
    <property type="protein sequence ID" value="PZX15030.1"/>
    <property type="molecule type" value="Genomic_DNA"/>
</dbReference>
<dbReference type="RefSeq" id="WP_111537747.1">
    <property type="nucleotide sequence ID" value="NZ_QKZL01000011.1"/>
</dbReference>
<name>A0A2W7N4M6_9RHOB</name>
<sequence>MEHDDSENGEGMQGDERYRDIVSELFTITNILLTMPPDIRSKSLRRRHAELLAQLAARPRGGDNDEE</sequence>